<accession>A0A8S5RJ43</accession>
<sequence length="193" mass="21783">MLSVLYSEYELWGCPNCGCDSVISSGVSGGGLTSGTCRHCKLKFEVRSENPMGIVKYGCHPENPSDPKSKWVMESAIRIEHPRKGIPAWNWEPVDERPEEGEYWNSRGPGYPDVSGFVKTKAAGERILAMVHEVLGTDKCKTYLDFRPSEPTWIQFKFHKDEFDIEKLDSLTRDSGIITKDIIKQCIYGKSSK</sequence>
<proteinExistence type="predicted"/>
<organism evidence="1">
    <name type="scientific">virus sp. ctML55</name>
    <dbReference type="NCBI Taxonomy" id="2827627"/>
    <lineage>
        <taxon>Viruses</taxon>
    </lineage>
</organism>
<reference evidence="1" key="1">
    <citation type="journal article" date="2021" name="Proc. Natl. Acad. Sci. U.S.A.">
        <title>A Catalog of Tens of Thousands of Viruses from Human Metagenomes Reveals Hidden Associations with Chronic Diseases.</title>
        <authorList>
            <person name="Tisza M.J."/>
            <person name="Buck C.B."/>
        </authorList>
    </citation>
    <scope>NUCLEOTIDE SEQUENCE</scope>
    <source>
        <strain evidence="1">CtML55</strain>
    </source>
</reference>
<name>A0A8S5RJ43_9VIRU</name>
<protein>
    <submittedName>
        <fullName evidence="1">Zinc-ribbon domain protein</fullName>
    </submittedName>
</protein>
<dbReference type="EMBL" id="BK059105">
    <property type="protein sequence ID" value="DAE31121.1"/>
    <property type="molecule type" value="Genomic_DNA"/>
</dbReference>
<evidence type="ECO:0000313" key="1">
    <source>
        <dbReference type="EMBL" id="DAE31121.1"/>
    </source>
</evidence>